<comment type="caution">
    <text evidence="9">The sequence shown here is derived from an EMBL/GenBank/DDBJ whole genome shotgun (WGS) entry which is preliminary data.</text>
</comment>
<organism evidence="9 10">
    <name type="scientific">Pseudonocardia kongjuensis</name>
    <dbReference type="NCBI Taxonomy" id="102227"/>
    <lineage>
        <taxon>Bacteria</taxon>
        <taxon>Bacillati</taxon>
        <taxon>Actinomycetota</taxon>
        <taxon>Actinomycetes</taxon>
        <taxon>Pseudonocardiales</taxon>
        <taxon>Pseudonocardiaceae</taxon>
        <taxon>Pseudonocardia</taxon>
    </lineage>
</organism>
<evidence type="ECO:0000256" key="2">
    <source>
        <dbReference type="ARBA" id="ARBA00010139"/>
    </source>
</evidence>
<evidence type="ECO:0000256" key="1">
    <source>
        <dbReference type="ARBA" id="ARBA00001974"/>
    </source>
</evidence>
<dbReference type="PANTHER" id="PTHR43098:SF3">
    <property type="entry name" value="L-ORNITHINE N(5)-MONOOXYGENASE-RELATED"/>
    <property type="match status" value="1"/>
</dbReference>
<evidence type="ECO:0000313" key="10">
    <source>
        <dbReference type="Proteomes" id="UP001501414"/>
    </source>
</evidence>
<dbReference type="EMBL" id="BAAAJK010000024">
    <property type="protein sequence ID" value="GAA1393614.1"/>
    <property type="molecule type" value="Genomic_DNA"/>
</dbReference>
<reference evidence="10" key="1">
    <citation type="journal article" date="2019" name="Int. J. Syst. Evol. Microbiol.">
        <title>The Global Catalogue of Microorganisms (GCM) 10K type strain sequencing project: providing services to taxonomists for standard genome sequencing and annotation.</title>
        <authorList>
            <consortium name="The Broad Institute Genomics Platform"/>
            <consortium name="The Broad Institute Genome Sequencing Center for Infectious Disease"/>
            <person name="Wu L."/>
            <person name="Ma J."/>
        </authorList>
    </citation>
    <scope>NUCLEOTIDE SEQUENCE [LARGE SCALE GENOMIC DNA]</scope>
    <source>
        <strain evidence="10">JCM 11896</strain>
    </source>
</reference>
<dbReference type="InterPro" id="IPR050775">
    <property type="entry name" value="FAD-binding_Monooxygenases"/>
</dbReference>
<dbReference type="Gene3D" id="3.50.50.60">
    <property type="entry name" value="FAD/NAD(P)-binding domain"/>
    <property type="match status" value="2"/>
</dbReference>
<accession>A0ABP4IRX7</accession>
<dbReference type="SUPFAM" id="SSF51905">
    <property type="entry name" value="FAD/NAD(P)-binding domain"/>
    <property type="match status" value="2"/>
</dbReference>
<keyword evidence="3" id="KW-0285">Flavoprotein</keyword>
<keyword evidence="10" id="KW-1185">Reference proteome</keyword>
<dbReference type="Pfam" id="PF07992">
    <property type="entry name" value="Pyr_redox_2"/>
    <property type="match status" value="1"/>
</dbReference>
<feature type="domain" description="FAD/NAD(P)-binding" evidence="8">
    <location>
        <begin position="12"/>
        <end position="212"/>
    </location>
</feature>
<sequence>MATTSTSVDELDVLIVGAGFAGLYQLENLRRRGFTTRILEAGGGMGGIWYWNCYPGARVDSEGPIYQFTRDDLWKDFGFSELYPGWQELRRYFAHVDRKLDLSKDIRFNARVESATFDERTNRWTVEAGDGSTTSCRFLVLCTGFGSKPIFPDIPGLDDFTGVSHHTGLWPQEGVDLRDKQIAIIGTGASGVQVAQEAATCAAQLTIFQRTPVQALPMRQFDLGDEDNERIRLDLEDRFSRRGSTFAGFEWDFIPTSALAVSEEERTATYEELWEGGFKFWLGTYQDVLFEDEANDTAYRFWRDRTRARIKDPVLREKLAPLKKAYPFGVKRPSLERTYYDIFNQDNVELVDLHEDPIERILPNGVRTASGDREFDIIVLATGFDAVTGGLTAIDIRGTDGRSLRDKWSTGVETYFGVATAAFPNMFFLYGPQSPSGFCNGPTCAELQGDLILDTIDYLRDNGYSRIESEPDSDRNWTSHVTELTEAGLYDRANSWYMGANVPGKPRQLLNYPGGLPTYFRKWSEIANAGYKGFALS</sequence>
<dbReference type="Proteomes" id="UP001501414">
    <property type="component" value="Unassembled WGS sequence"/>
</dbReference>
<keyword evidence="7" id="KW-0503">Monooxygenase</keyword>
<dbReference type="InterPro" id="IPR036188">
    <property type="entry name" value="FAD/NAD-bd_sf"/>
</dbReference>
<evidence type="ECO:0000256" key="4">
    <source>
        <dbReference type="ARBA" id="ARBA00022827"/>
    </source>
</evidence>
<evidence type="ECO:0000256" key="6">
    <source>
        <dbReference type="ARBA" id="ARBA00023002"/>
    </source>
</evidence>
<keyword evidence="4" id="KW-0274">FAD</keyword>
<keyword evidence="6" id="KW-0560">Oxidoreductase</keyword>
<evidence type="ECO:0000256" key="5">
    <source>
        <dbReference type="ARBA" id="ARBA00022857"/>
    </source>
</evidence>
<evidence type="ECO:0000256" key="3">
    <source>
        <dbReference type="ARBA" id="ARBA00022630"/>
    </source>
</evidence>
<gene>
    <name evidence="9" type="ORF">GCM10009613_40350</name>
</gene>
<proteinExistence type="inferred from homology"/>
<evidence type="ECO:0000259" key="8">
    <source>
        <dbReference type="Pfam" id="PF07992"/>
    </source>
</evidence>
<comment type="cofactor">
    <cofactor evidence="1">
        <name>FAD</name>
        <dbReference type="ChEBI" id="CHEBI:57692"/>
    </cofactor>
</comment>
<evidence type="ECO:0000256" key="7">
    <source>
        <dbReference type="ARBA" id="ARBA00023033"/>
    </source>
</evidence>
<name>A0ABP4IRX7_9PSEU</name>
<comment type="similarity">
    <text evidence="2">Belongs to the FAD-binding monooxygenase family.</text>
</comment>
<protein>
    <submittedName>
        <fullName evidence="9">NAD(P)/FAD-dependent oxidoreductase</fullName>
    </submittedName>
</protein>
<dbReference type="InterPro" id="IPR023753">
    <property type="entry name" value="FAD/NAD-binding_dom"/>
</dbReference>
<evidence type="ECO:0000313" key="9">
    <source>
        <dbReference type="EMBL" id="GAA1393614.1"/>
    </source>
</evidence>
<keyword evidence="5" id="KW-0521">NADP</keyword>
<dbReference type="PANTHER" id="PTHR43098">
    <property type="entry name" value="L-ORNITHINE N(5)-MONOOXYGENASE-RELATED"/>
    <property type="match status" value="1"/>
</dbReference>
<dbReference type="RefSeq" id="WP_344024787.1">
    <property type="nucleotide sequence ID" value="NZ_BAAAJK010000024.1"/>
</dbReference>